<dbReference type="PANTHER" id="PTHR33175:SF13">
    <property type="entry name" value="HISTONE-LIKE PROTEIN"/>
    <property type="match status" value="1"/>
</dbReference>
<comment type="similarity">
    <text evidence="2 11">Belongs to the bacterial histone-like protein family.</text>
</comment>
<dbReference type="InterPro" id="IPR010992">
    <property type="entry name" value="IHF-like_DNA-bd_dom_sf"/>
</dbReference>
<keyword evidence="6" id="KW-0426">Late protein</keyword>
<comment type="caution">
    <text evidence="12">The sequence shown here is derived from an EMBL/GenBank/DDBJ whole genome shotgun (WGS) entry which is preliminary data.</text>
</comment>
<evidence type="ECO:0000256" key="7">
    <source>
        <dbReference type="ARBA" id="ARBA00023125"/>
    </source>
</evidence>
<organism evidence="12 13">
    <name type="scientific">Bradyrhizobium algeriense</name>
    <dbReference type="NCBI Taxonomy" id="634784"/>
    <lineage>
        <taxon>Bacteria</taxon>
        <taxon>Pseudomonadati</taxon>
        <taxon>Pseudomonadota</taxon>
        <taxon>Alphaproteobacteria</taxon>
        <taxon>Hyphomicrobiales</taxon>
        <taxon>Nitrobacteraceae</taxon>
        <taxon>Bradyrhizobium</taxon>
    </lineage>
</organism>
<dbReference type="SMART" id="SM00411">
    <property type="entry name" value="BHL"/>
    <property type="match status" value="1"/>
</dbReference>
<dbReference type="GO" id="GO:0003677">
    <property type="term" value="F:DNA binding"/>
    <property type="evidence" value="ECO:0007669"/>
    <property type="project" value="UniProtKB-KW"/>
</dbReference>
<evidence type="ECO:0000256" key="5">
    <source>
        <dbReference type="ARBA" id="ARBA00022705"/>
    </source>
</evidence>
<dbReference type="SUPFAM" id="SSF47729">
    <property type="entry name" value="IHF-like DNA-binding proteins"/>
    <property type="match status" value="1"/>
</dbReference>
<evidence type="ECO:0000256" key="3">
    <source>
        <dbReference type="ARBA" id="ARBA00011738"/>
    </source>
</evidence>
<proteinExistence type="inferred from homology"/>
<dbReference type="Gene3D" id="4.10.520.10">
    <property type="entry name" value="IHF-like DNA-binding proteins"/>
    <property type="match status" value="1"/>
</dbReference>
<evidence type="ECO:0000313" key="12">
    <source>
        <dbReference type="EMBL" id="MEH2557889.1"/>
    </source>
</evidence>
<evidence type="ECO:0000256" key="2">
    <source>
        <dbReference type="ARBA" id="ARBA00010529"/>
    </source>
</evidence>
<keyword evidence="7 12" id="KW-0238">DNA-binding</keyword>
<dbReference type="Proteomes" id="UP001364224">
    <property type="component" value="Unassembled WGS sequence"/>
</dbReference>
<evidence type="ECO:0000256" key="1">
    <source>
        <dbReference type="ARBA" id="ARBA00004328"/>
    </source>
</evidence>
<dbReference type="PANTHER" id="PTHR33175">
    <property type="entry name" value="DNA-BINDING PROTEIN HU"/>
    <property type="match status" value="1"/>
</dbReference>
<accession>A0ABU8BIB8</accession>
<evidence type="ECO:0000313" key="13">
    <source>
        <dbReference type="Proteomes" id="UP001364224"/>
    </source>
</evidence>
<evidence type="ECO:0000256" key="11">
    <source>
        <dbReference type="RuleBase" id="RU003939"/>
    </source>
</evidence>
<dbReference type="InterPro" id="IPR000119">
    <property type="entry name" value="Hist_DNA-bd"/>
</dbReference>
<dbReference type="Pfam" id="PF00216">
    <property type="entry name" value="Bac_DNA_binding"/>
    <property type="match status" value="1"/>
</dbReference>
<keyword evidence="5" id="KW-0235">DNA replication</keyword>
<evidence type="ECO:0000256" key="8">
    <source>
        <dbReference type="ARBA" id="ARBA00033120"/>
    </source>
</evidence>
<reference evidence="12 13" key="1">
    <citation type="submission" date="2024-02" db="EMBL/GenBank/DDBJ databases">
        <title>Adaptive strategies in a cosmopolitan and abundant soil bacterium.</title>
        <authorList>
            <person name="Carini P."/>
        </authorList>
    </citation>
    <scope>NUCLEOTIDE SEQUENCE [LARGE SCALE GENOMIC DNA]</scope>
    <source>
        <strain evidence="12 13">AZCC 1608</strain>
    </source>
</reference>
<comment type="subunit">
    <text evidence="3">Homodimer.</text>
</comment>
<gene>
    <name evidence="12" type="ORF">V1286_005418</name>
</gene>
<keyword evidence="13" id="KW-1185">Reference proteome</keyword>
<evidence type="ECO:0000256" key="10">
    <source>
        <dbReference type="ARBA" id="ARBA00046140"/>
    </source>
</evidence>
<sequence>MAKMTKNQLIDAIAEGTQVSKGDVKAVIEQMATVGYKELNESGEFVIPGFVKMSVVNKPATEARSGVNPFTKEPMEFAAKPASKSVKASPLLKTRFEPGGSVGAYPFAGTVVTSITPWTGTSTRTLCAPRRNL</sequence>
<evidence type="ECO:0000256" key="9">
    <source>
        <dbReference type="ARBA" id="ARBA00033227"/>
    </source>
</evidence>
<comment type="function">
    <text evidence="10">DNA-binding protein that plays a critical role in nucleoid compaction, genome replication and DNA replication and transcription. Binds to both ssDNA and dsDNA with a binding site covering about 15 nucleotides. Displays DNA-supercoiling activity only when associated with the viral DNA topoisomerase 2.</text>
</comment>
<comment type="subcellular location">
    <subcellularLocation>
        <location evidence="1">Virion</location>
    </subcellularLocation>
</comment>
<dbReference type="CDD" id="cd13834">
    <property type="entry name" value="HU_like"/>
    <property type="match status" value="1"/>
</dbReference>
<evidence type="ECO:0000256" key="6">
    <source>
        <dbReference type="ARBA" id="ARBA00022921"/>
    </source>
</evidence>
<protein>
    <recommendedName>
        <fullName evidence="4">Viral histone-like protein</fullName>
    </recommendedName>
    <alternativeName>
        <fullName evidence="9">DNA-binding protein pA104R</fullName>
    </alternativeName>
    <alternativeName>
        <fullName evidence="8">pA104R</fullName>
    </alternativeName>
</protein>
<name>A0ABU8BIB8_9BRAD</name>
<evidence type="ECO:0000256" key="4">
    <source>
        <dbReference type="ARBA" id="ARBA00016145"/>
    </source>
</evidence>
<dbReference type="EMBL" id="JAZHRV010000001">
    <property type="protein sequence ID" value="MEH2557889.1"/>
    <property type="molecule type" value="Genomic_DNA"/>
</dbReference>